<dbReference type="PRINTS" id="PR00219">
    <property type="entry name" value="SYNAPTOBREVN"/>
</dbReference>
<dbReference type="Proteomes" id="UP000504606">
    <property type="component" value="Unplaced"/>
</dbReference>
<proteinExistence type="predicted"/>
<dbReference type="OrthoDB" id="10042941at2759"/>
<feature type="region of interest" description="Disordered" evidence="2">
    <location>
        <begin position="1"/>
        <end position="31"/>
    </location>
</feature>
<dbReference type="GeneID" id="113207549"/>
<dbReference type="KEGG" id="foc:113207549"/>
<dbReference type="InterPro" id="IPR016444">
    <property type="entry name" value="Synaptobrevin/VAMP"/>
</dbReference>
<dbReference type="GO" id="GO:0016192">
    <property type="term" value="P:vesicle-mediated transport"/>
    <property type="evidence" value="ECO:0007669"/>
    <property type="project" value="InterPro"/>
</dbReference>
<protein>
    <submittedName>
        <fullName evidence="6">Synaptobrevin-1 isoform X1</fullName>
    </submittedName>
</protein>
<feature type="compositionally biased region" description="Polar residues" evidence="2">
    <location>
        <begin position="20"/>
        <end position="31"/>
    </location>
</feature>
<organism evidence="5 6">
    <name type="scientific">Frankliniella occidentalis</name>
    <name type="common">Western flower thrips</name>
    <name type="synonym">Euthrips occidentalis</name>
    <dbReference type="NCBI Taxonomy" id="133901"/>
    <lineage>
        <taxon>Eukaryota</taxon>
        <taxon>Metazoa</taxon>
        <taxon>Ecdysozoa</taxon>
        <taxon>Arthropoda</taxon>
        <taxon>Hexapoda</taxon>
        <taxon>Insecta</taxon>
        <taxon>Pterygota</taxon>
        <taxon>Neoptera</taxon>
        <taxon>Paraneoptera</taxon>
        <taxon>Thysanoptera</taxon>
        <taxon>Terebrantia</taxon>
        <taxon>Thripoidea</taxon>
        <taxon>Thripidae</taxon>
        <taxon>Frankliniella</taxon>
    </lineage>
</organism>
<accession>A0A9C6TUD1</accession>
<feature type="domain" description="V-SNARE coiled-coil homology" evidence="4">
    <location>
        <begin position="27"/>
        <end position="87"/>
    </location>
</feature>
<keyword evidence="3" id="KW-0472">Membrane</keyword>
<evidence type="ECO:0000313" key="5">
    <source>
        <dbReference type="Proteomes" id="UP000504606"/>
    </source>
</evidence>
<name>A0A9C6TUD1_FRAOC</name>
<dbReference type="SUPFAM" id="SSF58038">
    <property type="entry name" value="SNARE fusion complex"/>
    <property type="match status" value="1"/>
</dbReference>
<dbReference type="GO" id="GO:0016020">
    <property type="term" value="C:membrane"/>
    <property type="evidence" value="ECO:0007669"/>
    <property type="project" value="InterPro"/>
</dbReference>
<sequence length="130" mass="13995">MDRSGGFSGSSGASGPPGSQLGNSQKKLQQTQAQVDEVVGIMRVNVEKVLERDMKLSELDDRADALRMGASAFEQQAARLKRKFWWQNIKMMIIMGVIGVVLLAIIIIWIASSVGSDSPNPSTVAPAPKP</sequence>
<evidence type="ECO:0000256" key="3">
    <source>
        <dbReference type="SAM" id="Phobius"/>
    </source>
</evidence>
<feature type="compositionally biased region" description="Low complexity" evidence="2">
    <location>
        <begin position="10"/>
        <end position="19"/>
    </location>
</feature>
<keyword evidence="3" id="KW-0812">Transmembrane</keyword>
<dbReference type="PANTHER" id="PTHR45701">
    <property type="entry name" value="SYNAPTOBREVIN FAMILY MEMBER"/>
    <property type="match status" value="1"/>
</dbReference>
<dbReference type="RefSeq" id="XP_052120355.1">
    <property type="nucleotide sequence ID" value="XM_052264395.1"/>
</dbReference>
<evidence type="ECO:0000313" key="6">
    <source>
        <dbReference type="RefSeq" id="XP_052120355.1"/>
    </source>
</evidence>
<keyword evidence="3" id="KW-1133">Transmembrane helix</keyword>
<feature type="transmembrane region" description="Helical" evidence="3">
    <location>
        <begin position="89"/>
        <end position="111"/>
    </location>
</feature>
<dbReference type="PROSITE" id="PS50892">
    <property type="entry name" value="V_SNARE"/>
    <property type="match status" value="1"/>
</dbReference>
<dbReference type="CDD" id="cd15870">
    <property type="entry name" value="R-SNARE_VAMP2"/>
    <property type="match status" value="1"/>
</dbReference>
<keyword evidence="5" id="KW-1185">Reference proteome</keyword>
<dbReference type="Gene3D" id="1.20.5.110">
    <property type="match status" value="1"/>
</dbReference>
<reference evidence="6" key="1">
    <citation type="submission" date="2025-08" db="UniProtKB">
        <authorList>
            <consortium name="RefSeq"/>
        </authorList>
    </citation>
    <scope>IDENTIFICATION</scope>
    <source>
        <tissue evidence="6">Whole organism</tissue>
    </source>
</reference>
<dbReference type="InterPro" id="IPR001388">
    <property type="entry name" value="Synaptobrevin-like"/>
</dbReference>
<evidence type="ECO:0000256" key="2">
    <source>
        <dbReference type="SAM" id="MobiDB-lite"/>
    </source>
</evidence>
<dbReference type="Pfam" id="PF00957">
    <property type="entry name" value="Synaptobrevin"/>
    <property type="match status" value="1"/>
</dbReference>
<dbReference type="AlphaFoldDB" id="A0A9C6TUD1"/>
<gene>
    <name evidence="6" type="primary">LOC113207549</name>
</gene>
<evidence type="ECO:0000259" key="4">
    <source>
        <dbReference type="PROSITE" id="PS50892"/>
    </source>
</evidence>
<keyword evidence="1" id="KW-0175">Coiled coil</keyword>
<evidence type="ECO:0000256" key="1">
    <source>
        <dbReference type="PROSITE-ProRule" id="PRU00290"/>
    </source>
</evidence>
<dbReference type="InterPro" id="IPR042855">
    <property type="entry name" value="V_SNARE_CC"/>
</dbReference>
<dbReference type="PROSITE" id="PS00417">
    <property type="entry name" value="SYNAPTOBREVIN"/>
    <property type="match status" value="1"/>
</dbReference>